<keyword evidence="5" id="KW-0333">Golgi apparatus</keyword>
<evidence type="ECO:0000256" key="4">
    <source>
        <dbReference type="ARBA" id="ARBA00022968"/>
    </source>
</evidence>
<dbReference type="STRING" id="3827.A0A1S3E5N8"/>
<protein>
    <submittedName>
        <fullName evidence="8">Probable glycosyltransferase At5g11130</fullName>
    </submittedName>
</protein>
<evidence type="ECO:0000256" key="1">
    <source>
        <dbReference type="ARBA" id="ARBA00004323"/>
    </source>
</evidence>
<name>A0A1S3E5N8_CICAR</name>
<dbReference type="PaxDb" id="3827-XP_004498960.1"/>
<gene>
    <name evidence="8" type="primary">LOC101499270</name>
</gene>
<evidence type="ECO:0000256" key="2">
    <source>
        <dbReference type="ARBA" id="ARBA00010271"/>
    </source>
</evidence>
<evidence type="ECO:0000256" key="5">
    <source>
        <dbReference type="ARBA" id="ARBA00023034"/>
    </source>
</evidence>
<dbReference type="AlphaFoldDB" id="A0A1S3E5N8"/>
<keyword evidence="7" id="KW-1185">Reference proteome</keyword>
<comment type="subcellular location">
    <subcellularLocation>
        <location evidence="1">Golgi apparatus membrane</location>
        <topology evidence="1">Single-pass type II membrane protein</topology>
    </subcellularLocation>
</comment>
<keyword evidence="4" id="KW-0812">Transmembrane</keyword>
<evidence type="ECO:0000313" key="8">
    <source>
        <dbReference type="RefSeq" id="XP_012570738.1"/>
    </source>
</evidence>
<evidence type="ECO:0000313" key="7">
    <source>
        <dbReference type="Proteomes" id="UP000087171"/>
    </source>
</evidence>
<proteinExistence type="inferred from homology"/>
<dbReference type="InterPro" id="IPR040911">
    <property type="entry name" value="Exostosin_GT47"/>
</dbReference>
<dbReference type="Pfam" id="PF03016">
    <property type="entry name" value="Exostosin_GT47"/>
    <property type="match status" value="1"/>
</dbReference>
<dbReference type="InterPro" id="IPR004263">
    <property type="entry name" value="Exostosin"/>
</dbReference>
<evidence type="ECO:0000256" key="3">
    <source>
        <dbReference type="ARBA" id="ARBA00022676"/>
    </source>
</evidence>
<dbReference type="PANTHER" id="PTHR11062">
    <property type="entry name" value="EXOSTOSIN HEPARAN SULFATE GLYCOSYLTRANSFERASE -RELATED"/>
    <property type="match status" value="1"/>
</dbReference>
<feature type="domain" description="Exostosin GT47" evidence="6">
    <location>
        <begin position="2"/>
        <end position="283"/>
    </location>
</feature>
<dbReference type="GeneID" id="101499270"/>
<reference evidence="7" key="1">
    <citation type="journal article" date="2013" name="Nat. Biotechnol.">
        <title>Draft genome sequence of chickpea (Cicer arietinum) provides a resource for trait improvement.</title>
        <authorList>
            <person name="Varshney R.K."/>
            <person name="Song C."/>
            <person name="Saxena R.K."/>
            <person name="Azam S."/>
            <person name="Yu S."/>
            <person name="Sharpe A.G."/>
            <person name="Cannon S."/>
            <person name="Baek J."/>
            <person name="Rosen B.D."/>
            <person name="Tar'an B."/>
            <person name="Millan T."/>
            <person name="Zhang X."/>
            <person name="Ramsay L.D."/>
            <person name="Iwata A."/>
            <person name="Wang Y."/>
            <person name="Nelson W."/>
            <person name="Farmer A.D."/>
            <person name="Gaur P.M."/>
            <person name="Soderlund C."/>
            <person name="Penmetsa R.V."/>
            <person name="Xu C."/>
            <person name="Bharti A.K."/>
            <person name="He W."/>
            <person name="Winter P."/>
            <person name="Zhao S."/>
            <person name="Hane J.K."/>
            <person name="Carrasquilla-Garcia N."/>
            <person name="Condie J.A."/>
            <person name="Upadhyaya H.D."/>
            <person name="Luo M.C."/>
            <person name="Thudi M."/>
            <person name="Gowda C.L."/>
            <person name="Singh N.P."/>
            <person name="Lichtenzveig J."/>
            <person name="Gali K.K."/>
            <person name="Rubio J."/>
            <person name="Nadarajan N."/>
            <person name="Dolezel J."/>
            <person name="Bansal K.C."/>
            <person name="Xu X."/>
            <person name="Edwards D."/>
            <person name="Zhang G."/>
            <person name="Kahl G."/>
            <person name="Gil J."/>
            <person name="Singh K.B."/>
            <person name="Datta S.K."/>
            <person name="Jackson S.A."/>
            <person name="Wang J."/>
            <person name="Cook D.R."/>
        </authorList>
    </citation>
    <scope>NUCLEOTIDE SEQUENCE [LARGE SCALE GENOMIC DNA]</scope>
    <source>
        <strain evidence="7">cv. CDC Frontier</strain>
    </source>
</reference>
<dbReference type="PANTHER" id="PTHR11062:SF365">
    <property type="entry name" value="EXOSTOSIN GT47 DOMAIN-CONTAINING PROTEIN"/>
    <property type="match status" value="1"/>
</dbReference>
<sequence>MEKHFKIWVYEEGEPPIFHDGPMNDIYSIEGQFLDELVSGKSPFLTKNPNEAIAFYVPVSVTNIVQYVYWPYDNYSRERLQNIVKDYIDLISHRYPHWNHSRGADHFLLSCHDWAPDVSAAHPKLFKNMIRGLCNANSSEGFKATRDISLPEIKIPYQQFGPPYLNNTPNNRSILAFFAGGSHGIARQQLLSHWKDKDNEIQVHEYIPKNLDYFSLMGQSKYCLCPSGFEVASPRIVESMHVGCVPVIISDYYVLPFSDVLDWTQFSVHVPISMIPKIKEILKGISFEDYLEKQRNVIKVQRHFMLHRPAKPYDIFYMVMHSLWLRRLNSKLF</sequence>
<keyword evidence="4" id="KW-0735">Signal-anchor</keyword>
<dbReference type="Proteomes" id="UP000087171">
    <property type="component" value="Chromosome Ca4"/>
</dbReference>
<dbReference type="GO" id="GO:0016757">
    <property type="term" value="F:glycosyltransferase activity"/>
    <property type="evidence" value="ECO:0007669"/>
    <property type="project" value="UniProtKB-KW"/>
</dbReference>
<dbReference type="RefSeq" id="XP_012570738.1">
    <property type="nucleotide sequence ID" value="XM_012715284.2"/>
</dbReference>
<dbReference type="OrthoDB" id="1924787at2759"/>
<dbReference type="KEGG" id="cam:101499270"/>
<organism evidence="7 8">
    <name type="scientific">Cicer arietinum</name>
    <name type="common">Chickpea</name>
    <name type="synonym">Garbanzo</name>
    <dbReference type="NCBI Taxonomy" id="3827"/>
    <lineage>
        <taxon>Eukaryota</taxon>
        <taxon>Viridiplantae</taxon>
        <taxon>Streptophyta</taxon>
        <taxon>Embryophyta</taxon>
        <taxon>Tracheophyta</taxon>
        <taxon>Spermatophyta</taxon>
        <taxon>Magnoliopsida</taxon>
        <taxon>eudicotyledons</taxon>
        <taxon>Gunneridae</taxon>
        <taxon>Pentapetalae</taxon>
        <taxon>rosids</taxon>
        <taxon>fabids</taxon>
        <taxon>Fabales</taxon>
        <taxon>Fabaceae</taxon>
        <taxon>Papilionoideae</taxon>
        <taxon>50 kb inversion clade</taxon>
        <taxon>NPAAA clade</taxon>
        <taxon>Hologalegina</taxon>
        <taxon>IRL clade</taxon>
        <taxon>Cicereae</taxon>
        <taxon>Cicer</taxon>
    </lineage>
</organism>
<comment type="similarity">
    <text evidence="2">Belongs to the glycosyltransferase 47 family.</text>
</comment>
<dbReference type="eggNOG" id="KOG1021">
    <property type="taxonomic scope" value="Eukaryota"/>
</dbReference>
<accession>A0A1S3E5N8</accession>
<keyword evidence="3" id="KW-0328">Glycosyltransferase</keyword>
<evidence type="ECO:0000259" key="6">
    <source>
        <dbReference type="Pfam" id="PF03016"/>
    </source>
</evidence>
<reference evidence="8" key="2">
    <citation type="submission" date="2025-08" db="UniProtKB">
        <authorList>
            <consortium name="RefSeq"/>
        </authorList>
    </citation>
    <scope>IDENTIFICATION</scope>
    <source>
        <tissue evidence="8">Etiolated seedlings</tissue>
    </source>
</reference>
<dbReference type="GO" id="GO:0000139">
    <property type="term" value="C:Golgi membrane"/>
    <property type="evidence" value="ECO:0007669"/>
    <property type="project" value="UniProtKB-SubCell"/>
</dbReference>
<keyword evidence="3" id="KW-0808">Transferase</keyword>